<dbReference type="EMBL" id="MT630819">
    <property type="protein sequence ID" value="QNO43414.1"/>
    <property type="molecule type" value="Genomic_DNA"/>
</dbReference>
<evidence type="ECO:0000313" key="4">
    <source>
        <dbReference type="EMBL" id="QNO42473.1"/>
    </source>
</evidence>
<accession>A0A7G9Y561</accession>
<evidence type="ECO:0000313" key="10">
    <source>
        <dbReference type="EMBL" id="QNO45524.1"/>
    </source>
</evidence>
<organism evidence="8">
    <name type="scientific">Candidatus Methanogaster sp. ANME-2c ERB4</name>
    <dbReference type="NCBI Taxonomy" id="2759911"/>
    <lineage>
        <taxon>Archaea</taxon>
        <taxon>Methanobacteriati</taxon>
        <taxon>Methanobacteriota</taxon>
        <taxon>Stenosarchaea group</taxon>
        <taxon>Methanomicrobia</taxon>
        <taxon>Methanosarcinales</taxon>
        <taxon>ANME-2 cluster</taxon>
        <taxon>Candidatus Methanogasteraceae</taxon>
        <taxon>Candidatus Methanogaster</taxon>
    </lineage>
</organism>
<evidence type="ECO:0000313" key="5">
    <source>
        <dbReference type="EMBL" id="QNO42703.1"/>
    </source>
</evidence>
<dbReference type="EMBL" id="MT630757">
    <property type="protein sequence ID" value="QNO42703.1"/>
    <property type="molecule type" value="Genomic_DNA"/>
</dbReference>
<gene>
    <name evidence="7" type="ORF">ABGNOHFO_00015</name>
    <name evidence="5" type="ORF">AOABALHP_00006</name>
    <name evidence="6" type="ORF">APHJHCDA_00006</name>
    <name evidence="9" type="ORF">BLHHIOMN_00009</name>
    <name evidence="1" type="ORF">CIDILJJO_00006</name>
    <name evidence="10" type="ORF">HCNPNIIG_00005</name>
    <name evidence="2" type="ORF">INBEEEIC_00009</name>
    <name evidence="4" type="ORF">LBOOMNCC_00026</name>
    <name evidence="8" type="ORF">LNNHMJAE_00020</name>
    <name evidence="3" type="ORF">OEDCDHIP_00027</name>
</gene>
<dbReference type="EMBL" id="MT631129">
    <property type="protein sequence ID" value="QNO45524.1"/>
    <property type="molecule type" value="Genomic_DNA"/>
</dbReference>
<dbReference type="EMBL" id="MT630643">
    <property type="protein sequence ID" value="QNO41459.1"/>
    <property type="molecule type" value="Genomic_DNA"/>
</dbReference>
<evidence type="ECO:0000313" key="3">
    <source>
        <dbReference type="EMBL" id="QNO42310.1"/>
    </source>
</evidence>
<dbReference type="EMBL" id="MT630742">
    <property type="protein sequence ID" value="QNO42473.1"/>
    <property type="molecule type" value="Genomic_DNA"/>
</dbReference>
<dbReference type="EMBL" id="MT630792">
    <property type="protein sequence ID" value="QNO43145.1"/>
    <property type="molecule type" value="Genomic_DNA"/>
</dbReference>
<evidence type="ECO:0000313" key="8">
    <source>
        <dbReference type="EMBL" id="QNO43145.1"/>
    </source>
</evidence>
<dbReference type="EMBL" id="MT630729">
    <property type="protein sequence ID" value="QNO42310.1"/>
    <property type="molecule type" value="Genomic_DNA"/>
</dbReference>
<evidence type="ECO:0000313" key="7">
    <source>
        <dbReference type="EMBL" id="QNO42996.1"/>
    </source>
</evidence>
<dbReference type="AlphaFoldDB" id="A0A7G9Y561"/>
<proteinExistence type="predicted"/>
<dbReference type="EMBL" id="MT630708">
    <property type="protein sequence ID" value="QNO42107.1"/>
    <property type="molecule type" value="Genomic_DNA"/>
</dbReference>
<dbReference type="EMBL" id="MT630767">
    <property type="protein sequence ID" value="QNO42789.1"/>
    <property type="molecule type" value="Genomic_DNA"/>
</dbReference>
<evidence type="ECO:0000313" key="1">
    <source>
        <dbReference type="EMBL" id="QNO41459.1"/>
    </source>
</evidence>
<protein>
    <submittedName>
        <fullName evidence="8">Uncharacterized protein</fullName>
    </submittedName>
</protein>
<evidence type="ECO:0000313" key="9">
    <source>
        <dbReference type="EMBL" id="QNO43414.1"/>
    </source>
</evidence>
<evidence type="ECO:0000313" key="2">
    <source>
        <dbReference type="EMBL" id="QNO42107.1"/>
    </source>
</evidence>
<reference evidence="8" key="1">
    <citation type="submission" date="2020-06" db="EMBL/GenBank/DDBJ databases">
        <title>Unique genomic features of the anaerobic methanotrophic archaea.</title>
        <authorList>
            <person name="Chadwick G.L."/>
            <person name="Skennerton C.T."/>
            <person name="Laso-Perez R."/>
            <person name="Leu A.O."/>
            <person name="Speth D.R."/>
            <person name="Yu H."/>
            <person name="Morgan-Lang C."/>
            <person name="Hatzenpichler R."/>
            <person name="Goudeau D."/>
            <person name="Malmstrom R."/>
            <person name="Brazelton W.J."/>
            <person name="Woyke T."/>
            <person name="Hallam S.J."/>
            <person name="Tyson G.W."/>
            <person name="Wegener G."/>
            <person name="Boetius A."/>
            <person name="Orphan V."/>
        </authorList>
    </citation>
    <scope>NUCLEOTIDE SEQUENCE</scope>
</reference>
<dbReference type="EMBL" id="MT630785">
    <property type="protein sequence ID" value="QNO42996.1"/>
    <property type="molecule type" value="Genomic_DNA"/>
</dbReference>
<name>A0A7G9Y561_9EURY</name>
<evidence type="ECO:0000313" key="6">
    <source>
        <dbReference type="EMBL" id="QNO42789.1"/>
    </source>
</evidence>
<sequence length="129" mass="14272">MNLEVYLDEELALLGVTPHITHLRLTKTDCFAAVTVAAPDYEDHLGMHIRLFRFFGAAFVAQRQDLGRFLVGAFAGIENGVALCHHLDQFNRKRGRIIAKGRLIKAIRAARGLSEPDPGKIVPFPGLIP</sequence>